<proteinExistence type="predicted"/>
<dbReference type="EMBL" id="CM051402">
    <property type="protein sequence ID" value="KAJ4710756.1"/>
    <property type="molecule type" value="Genomic_DNA"/>
</dbReference>
<accession>A0ACC1XH87</accession>
<name>A0ACC1XH87_MELAZ</name>
<gene>
    <name evidence="1" type="ORF">OWV82_016896</name>
</gene>
<protein>
    <submittedName>
        <fullName evidence="1">Cell wall protein RBR3-like isoform X2</fullName>
    </submittedName>
</protein>
<reference evidence="1 2" key="1">
    <citation type="journal article" date="2023" name="Science">
        <title>Complex scaffold remodeling in plant triterpene biosynthesis.</title>
        <authorList>
            <person name="De La Pena R."/>
            <person name="Hodgson H."/>
            <person name="Liu J.C."/>
            <person name="Stephenson M.J."/>
            <person name="Martin A.C."/>
            <person name="Owen C."/>
            <person name="Harkess A."/>
            <person name="Leebens-Mack J."/>
            <person name="Jimenez L.E."/>
            <person name="Osbourn A."/>
            <person name="Sattely E.S."/>
        </authorList>
    </citation>
    <scope>NUCLEOTIDE SEQUENCE [LARGE SCALE GENOMIC DNA]</scope>
    <source>
        <strain evidence="2">cv. JPN11</strain>
        <tissue evidence="1">Leaf</tissue>
    </source>
</reference>
<evidence type="ECO:0000313" key="1">
    <source>
        <dbReference type="EMBL" id="KAJ4710756.1"/>
    </source>
</evidence>
<comment type="caution">
    <text evidence="1">The sequence shown here is derived from an EMBL/GenBank/DDBJ whole genome shotgun (WGS) entry which is preliminary data.</text>
</comment>
<keyword evidence="2" id="KW-1185">Reference proteome</keyword>
<sequence length="432" mass="48235">MDSEHRSKNLITCSEFTDGNGSSRHGNLSEVTNMTGSTDHFDIRPEVNGGKRSKNPFEIRPEVVGGNESNKLLETHPAVSDGRHSTSSVEDLFQVDTGLDSFRSFTQPESTDYKIDDSADNSCKSKTLDKWSPGPTSTSQVSCGMPPTQSPPIQVMDRSGRYDPLRIPSSVFESSKSSGRLEWSTNSNESLFSIQIGNNSFSRDQFKSVDLTKSGEFIMFNPSPSIPEAGDDKEGAGFEKMEASVERVKDITRETTVNQSQEKAAAANVLQNPSQKSNHSNDSCHSFSFPVKKKRKCACTPFFCCRKRCGSKMCAWPSCYCSNCSCTFCYCSLPSCYFRWPSCYCSNCSWAFCYCWNCSLKRWCCHSSTTLPDRVQSVAVKSEAHENQPRKPLPTEVTSKSSSFCCWFSCFSCRPRCCSCHCWRSSCCRRCC</sequence>
<organism evidence="1 2">
    <name type="scientific">Melia azedarach</name>
    <name type="common">Chinaberry tree</name>
    <dbReference type="NCBI Taxonomy" id="155640"/>
    <lineage>
        <taxon>Eukaryota</taxon>
        <taxon>Viridiplantae</taxon>
        <taxon>Streptophyta</taxon>
        <taxon>Embryophyta</taxon>
        <taxon>Tracheophyta</taxon>
        <taxon>Spermatophyta</taxon>
        <taxon>Magnoliopsida</taxon>
        <taxon>eudicotyledons</taxon>
        <taxon>Gunneridae</taxon>
        <taxon>Pentapetalae</taxon>
        <taxon>rosids</taxon>
        <taxon>malvids</taxon>
        <taxon>Sapindales</taxon>
        <taxon>Meliaceae</taxon>
        <taxon>Melia</taxon>
    </lineage>
</organism>
<evidence type="ECO:0000313" key="2">
    <source>
        <dbReference type="Proteomes" id="UP001164539"/>
    </source>
</evidence>
<dbReference type="Proteomes" id="UP001164539">
    <property type="component" value="Chromosome 9"/>
</dbReference>